<keyword evidence="3" id="KW-1185">Reference proteome</keyword>
<proteinExistence type="predicted"/>
<feature type="region of interest" description="Disordered" evidence="1">
    <location>
        <begin position="152"/>
        <end position="171"/>
    </location>
</feature>
<evidence type="ECO:0000256" key="1">
    <source>
        <dbReference type="SAM" id="MobiDB-lite"/>
    </source>
</evidence>
<name>A0A7J7KT46_BUGNE</name>
<feature type="region of interest" description="Disordered" evidence="1">
    <location>
        <begin position="31"/>
        <end position="60"/>
    </location>
</feature>
<evidence type="ECO:0000313" key="2">
    <source>
        <dbReference type="EMBL" id="KAF6041354.1"/>
    </source>
</evidence>
<feature type="compositionally biased region" description="Basic residues" evidence="1">
    <location>
        <begin position="45"/>
        <end position="58"/>
    </location>
</feature>
<comment type="caution">
    <text evidence="2">The sequence shown here is derived from an EMBL/GenBank/DDBJ whole genome shotgun (WGS) entry which is preliminary data.</text>
</comment>
<protein>
    <submittedName>
        <fullName evidence="2">Uncharacterized protein</fullName>
    </submittedName>
</protein>
<feature type="compositionally biased region" description="Polar residues" evidence="1">
    <location>
        <begin position="33"/>
        <end position="44"/>
    </location>
</feature>
<gene>
    <name evidence="2" type="ORF">EB796_000308</name>
</gene>
<evidence type="ECO:0000313" key="3">
    <source>
        <dbReference type="Proteomes" id="UP000593567"/>
    </source>
</evidence>
<dbReference type="EMBL" id="VXIV02000055">
    <property type="protein sequence ID" value="KAF6041354.1"/>
    <property type="molecule type" value="Genomic_DNA"/>
</dbReference>
<sequence>MINIITDLESLGYETSLDKLSHAVRSSVKLNKGCTTPTSSPQQTKKTKSLQKHNKNNKYTKSPVDQLFTEIGQYQDAGSKVRLYDSLITNLALECSNDRRAQKDDPIYEEIYDDYDFDIVSHSDSYRKTDTPPALPPRATLPSRRMCPPCSLPPRSTRSLEPPTRAARKQPQRCTSIPCLTEVQKVTWRDQCGKSRVWHSISV</sequence>
<accession>A0A7J7KT46</accession>
<dbReference type="Proteomes" id="UP000593567">
    <property type="component" value="Unassembled WGS sequence"/>
</dbReference>
<feature type="region of interest" description="Disordered" evidence="1">
    <location>
        <begin position="124"/>
        <end position="144"/>
    </location>
</feature>
<organism evidence="2 3">
    <name type="scientific">Bugula neritina</name>
    <name type="common">Brown bryozoan</name>
    <name type="synonym">Sertularia neritina</name>
    <dbReference type="NCBI Taxonomy" id="10212"/>
    <lineage>
        <taxon>Eukaryota</taxon>
        <taxon>Metazoa</taxon>
        <taxon>Spiralia</taxon>
        <taxon>Lophotrochozoa</taxon>
        <taxon>Bryozoa</taxon>
        <taxon>Gymnolaemata</taxon>
        <taxon>Cheilostomatida</taxon>
        <taxon>Flustrina</taxon>
        <taxon>Buguloidea</taxon>
        <taxon>Bugulidae</taxon>
        <taxon>Bugula</taxon>
    </lineage>
</organism>
<reference evidence="2" key="1">
    <citation type="submission" date="2020-06" db="EMBL/GenBank/DDBJ databases">
        <title>Draft genome of Bugula neritina, a colonial animal packing powerful symbionts and potential medicines.</title>
        <authorList>
            <person name="Rayko M."/>
        </authorList>
    </citation>
    <scope>NUCLEOTIDE SEQUENCE [LARGE SCALE GENOMIC DNA]</scope>
    <source>
        <strain evidence="2">Kwan_BN1</strain>
    </source>
</reference>
<dbReference type="AlphaFoldDB" id="A0A7J7KT46"/>